<keyword evidence="1" id="KW-0472">Membrane</keyword>
<dbReference type="KEGG" id="phb:HYN04_09815"/>
<keyword evidence="1" id="KW-1133">Transmembrane helix</keyword>
<sequence>MRRGENQRGAPIPIPDPAFIRRVSVALSALILVLVILIIAGKTVEPGNVGVKIRTLGPSAGVDAQPLSSGWHFRGVGERIVEFPVIQRTYSYNREPDERGPENEEIAFADNTGLPMTADVAITLQVTRGSAPKLYETYRLTFDQLLDGPIRNDVRSAIAAEAEKVNVDALYSGGRQVVIQRALARVATKWARHGVVVSQLDWIGTIRYPDVILQAIQAKTRTDQETLTARAQVAKAQAQAEAQIAAARGEAESIRIINEALAANPRYVDLKAVEKWDGKMPQVTGSGGAPFINLREDAR</sequence>
<dbReference type="AlphaFoldDB" id="A0A2Z3HX29"/>
<accession>A0A2Z3HX29</accession>
<feature type="transmembrane region" description="Helical" evidence="1">
    <location>
        <begin position="20"/>
        <end position="40"/>
    </location>
</feature>
<gene>
    <name evidence="3" type="ORF">HYN04_09815</name>
</gene>
<keyword evidence="4" id="KW-1185">Reference proteome</keyword>
<dbReference type="EMBL" id="CP029479">
    <property type="protein sequence ID" value="AWM78816.1"/>
    <property type="molecule type" value="Genomic_DNA"/>
</dbReference>
<dbReference type="PANTHER" id="PTHR42911:SF1">
    <property type="entry name" value="MODULATOR OF FTSH PROTEASE HFLC"/>
    <property type="match status" value="1"/>
</dbReference>
<name>A0A2Z3HX29_9CAUL</name>
<organism evidence="3 4">
    <name type="scientific">Phenylobacterium parvum</name>
    <dbReference type="NCBI Taxonomy" id="2201350"/>
    <lineage>
        <taxon>Bacteria</taxon>
        <taxon>Pseudomonadati</taxon>
        <taxon>Pseudomonadota</taxon>
        <taxon>Alphaproteobacteria</taxon>
        <taxon>Caulobacterales</taxon>
        <taxon>Caulobacteraceae</taxon>
        <taxon>Phenylobacterium</taxon>
    </lineage>
</organism>
<keyword evidence="1" id="KW-0812">Transmembrane</keyword>
<protein>
    <submittedName>
        <fullName evidence="3">Stomatin/prohibitin-like protein</fullName>
    </submittedName>
</protein>
<dbReference type="Proteomes" id="UP000247763">
    <property type="component" value="Chromosome"/>
</dbReference>
<proteinExistence type="predicted"/>
<dbReference type="InterPro" id="IPR001107">
    <property type="entry name" value="Band_7"/>
</dbReference>
<feature type="domain" description="Band 7" evidence="2">
    <location>
        <begin position="42"/>
        <end position="240"/>
    </location>
</feature>
<evidence type="ECO:0000313" key="3">
    <source>
        <dbReference type="EMBL" id="AWM78816.1"/>
    </source>
</evidence>
<dbReference type="PANTHER" id="PTHR42911">
    <property type="entry name" value="MODULATOR OF FTSH PROTEASE HFLC"/>
    <property type="match status" value="1"/>
</dbReference>
<evidence type="ECO:0000256" key="1">
    <source>
        <dbReference type="SAM" id="Phobius"/>
    </source>
</evidence>
<reference evidence="4" key="1">
    <citation type="submission" date="2018-05" db="EMBL/GenBank/DDBJ databases">
        <title>Genome sequencing of Phenylobacterium sp. HYN0004.</title>
        <authorList>
            <person name="Yi H."/>
            <person name="Baek C."/>
        </authorList>
    </citation>
    <scope>NUCLEOTIDE SEQUENCE [LARGE SCALE GENOMIC DNA]</scope>
    <source>
        <strain evidence="4">HYN0004</strain>
    </source>
</reference>
<dbReference type="Pfam" id="PF01145">
    <property type="entry name" value="Band_7"/>
    <property type="match status" value="1"/>
</dbReference>
<evidence type="ECO:0000313" key="4">
    <source>
        <dbReference type="Proteomes" id="UP000247763"/>
    </source>
</evidence>
<dbReference type="OrthoDB" id="9812991at2"/>
<evidence type="ECO:0000259" key="2">
    <source>
        <dbReference type="Pfam" id="PF01145"/>
    </source>
</evidence>